<dbReference type="InterPro" id="IPR024660">
    <property type="entry name" value="UCS_central_dom"/>
</dbReference>
<dbReference type="InterPro" id="IPR011989">
    <property type="entry name" value="ARM-like"/>
</dbReference>
<proteinExistence type="predicted"/>
<dbReference type="SUPFAM" id="SSF48371">
    <property type="entry name" value="ARM repeat"/>
    <property type="match status" value="3"/>
</dbReference>
<dbReference type="Gene3D" id="1.25.10.100">
    <property type="match status" value="1"/>
</dbReference>
<organism evidence="4 5">
    <name type="scientific">Lecanosticta acicola</name>
    <dbReference type="NCBI Taxonomy" id="111012"/>
    <lineage>
        <taxon>Eukaryota</taxon>
        <taxon>Fungi</taxon>
        <taxon>Dikarya</taxon>
        <taxon>Ascomycota</taxon>
        <taxon>Pezizomycotina</taxon>
        <taxon>Dothideomycetes</taxon>
        <taxon>Dothideomycetidae</taxon>
        <taxon>Mycosphaerellales</taxon>
        <taxon>Mycosphaerellaceae</taxon>
        <taxon>Lecanosticta</taxon>
    </lineage>
</organism>
<dbReference type="InterPro" id="IPR016024">
    <property type="entry name" value="ARM-type_fold"/>
</dbReference>
<keyword evidence="2" id="KW-0963">Cytoplasm</keyword>
<dbReference type="AlphaFoldDB" id="A0AAI8YXL5"/>
<name>A0AAI8YXL5_9PEZI</name>
<dbReference type="Proteomes" id="UP001296104">
    <property type="component" value="Unassembled WGS sequence"/>
</dbReference>
<reference evidence="4" key="1">
    <citation type="submission" date="2023-11" db="EMBL/GenBank/DDBJ databases">
        <authorList>
            <person name="Alioto T."/>
            <person name="Alioto T."/>
            <person name="Gomez Garrido J."/>
        </authorList>
    </citation>
    <scope>NUCLEOTIDE SEQUENCE</scope>
</reference>
<evidence type="ECO:0000256" key="1">
    <source>
        <dbReference type="ARBA" id="ARBA00004496"/>
    </source>
</evidence>
<feature type="domain" description="UNC-45/Cro1/She4 central" evidence="3">
    <location>
        <begin position="221"/>
        <end position="379"/>
    </location>
</feature>
<comment type="caution">
    <text evidence="4">The sequence shown here is derived from an EMBL/GenBank/DDBJ whole genome shotgun (WGS) entry which is preliminary data.</text>
</comment>
<evidence type="ECO:0000313" key="4">
    <source>
        <dbReference type="EMBL" id="CAK3990080.1"/>
    </source>
</evidence>
<dbReference type="GO" id="GO:0005737">
    <property type="term" value="C:cytoplasm"/>
    <property type="evidence" value="ECO:0007669"/>
    <property type="project" value="UniProtKB-SubCell"/>
</dbReference>
<dbReference type="Gene3D" id="1.25.10.10">
    <property type="entry name" value="Leucine-rich Repeat Variant"/>
    <property type="match status" value="1"/>
</dbReference>
<dbReference type="PANTHER" id="PTHR45994:SF1">
    <property type="entry name" value="FI21225P1"/>
    <property type="match status" value="1"/>
</dbReference>
<comment type="subcellular location">
    <subcellularLocation>
        <location evidence="1">Cytoplasm</location>
    </subcellularLocation>
</comment>
<keyword evidence="5" id="KW-1185">Reference proteome</keyword>
<accession>A0AAI8YXL5</accession>
<dbReference type="GO" id="GO:0051879">
    <property type="term" value="F:Hsp90 protein binding"/>
    <property type="evidence" value="ECO:0007669"/>
    <property type="project" value="TreeGrafter"/>
</dbReference>
<evidence type="ECO:0000259" key="3">
    <source>
        <dbReference type="Pfam" id="PF11701"/>
    </source>
</evidence>
<evidence type="ECO:0000313" key="5">
    <source>
        <dbReference type="Proteomes" id="UP001296104"/>
    </source>
</evidence>
<dbReference type="EMBL" id="CAVMBE010000020">
    <property type="protein sequence ID" value="CAK3990080.1"/>
    <property type="molecule type" value="Genomic_DNA"/>
</dbReference>
<gene>
    <name evidence="4" type="ORF">LECACI_7A003943</name>
</gene>
<dbReference type="PANTHER" id="PTHR45994">
    <property type="entry name" value="FI21225P1"/>
    <property type="match status" value="1"/>
</dbReference>
<protein>
    <submittedName>
        <fullName evidence="4">Related to actin cytoskeleton organization (Cro1)</fullName>
    </submittedName>
</protein>
<sequence length="809" mass="88593">MSSKELQDRIAQLLANATEVARHGNLQPAYEALKEASHLDAENAQVKDAVVALQAREQTGDARNLVKVYLDEGAEEDGQRALLALRQKQLPQTDALEVLHLLLNTTSDRDLLDALTGALLYKSIHARKDVAKRFDQPITGLFTQLFDLGEESFKAFASIPLDDAAWVSEDSRRKAQIDLFRLCLAKLIDCDVALPARLMQVIARQLAIAPDNVKDLVDFDVFRVILDQLDIRLEPKLRNQAMLATSKILESTGEKGEQLFGQFLVSEVAKQTNDDMISAFSAAAAVFPMIPAVAAQLFMTDGFVQQLVPNLERNSEAAAHGQRKSRTLEQAALELLSAACVDKACREAIDRYCSPWLRDLSEERESKHKAIAALILAKIKSVSQEEITAKLVDLVLVGDGGREQAVEGLAYTSLQPKIKEQIVANEKLLKRLMEALRERSSAAFGCLTVFSNLTSYRAKQTAEQKKMAQLKAYANQQKPEPDDPLDNDTFVTSRCKKLLDADVMPAIVASCKQTSSPTNIAMAVRTLLALSQEQKHRTKMVQQGAVKLLLQIRERIAKTDKSTSEASIIERNASHTLARLLISVNPSHVFSSSLPASSAVTALIPLLSYDQESEQRDLLPTFEALLALTNLASMEDNSVRDLQIRVAWEKLEELLFSSNSLVQRAGVELICNLMASPSGVAKFADGSNDAKRRMQIVLALADVEDLATRRAAGGALAMLTEWDAAVTAVLEKDRGIGVLLSMCEDESDEMKHRGFACVLNVISAPDDVGAKGVKAVKDAGGAEVLKDALRKTKNPEVLGIGVEVLKKLQ</sequence>
<evidence type="ECO:0000256" key="2">
    <source>
        <dbReference type="ARBA" id="ARBA00022490"/>
    </source>
</evidence>
<dbReference type="Pfam" id="PF11701">
    <property type="entry name" value="UNC45-central"/>
    <property type="match status" value="1"/>
</dbReference>